<keyword evidence="3" id="KW-1185">Reference proteome</keyword>
<evidence type="ECO:0000256" key="1">
    <source>
        <dbReference type="SAM" id="MobiDB-lite"/>
    </source>
</evidence>
<proteinExistence type="predicted"/>
<dbReference type="EMBL" id="MLYV02001122">
    <property type="protein sequence ID" value="PSR72978.1"/>
    <property type="molecule type" value="Genomic_DNA"/>
</dbReference>
<reference evidence="2 3" key="1">
    <citation type="submission" date="2018-02" db="EMBL/GenBank/DDBJ databases">
        <title>Genome sequence of the basidiomycete white-rot fungus Phlebia centrifuga.</title>
        <authorList>
            <person name="Granchi Z."/>
            <person name="Peng M."/>
            <person name="de Vries R.P."/>
            <person name="Hilden K."/>
            <person name="Makela M.R."/>
            <person name="Grigoriev I."/>
            <person name="Riley R."/>
        </authorList>
    </citation>
    <scope>NUCLEOTIDE SEQUENCE [LARGE SCALE GENOMIC DNA]</scope>
    <source>
        <strain evidence="2 3">FBCC195</strain>
    </source>
</reference>
<feature type="region of interest" description="Disordered" evidence="1">
    <location>
        <begin position="33"/>
        <end position="63"/>
    </location>
</feature>
<sequence length="63" mass="7112">MAPLISAREQRRSWTLKYYLALLPLVAASKPGETRTLQDQDFSNLGPFKTEDHKPEPVALPSM</sequence>
<comment type="caution">
    <text evidence="2">The sequence shown here is derived from an EMBL/GenBank/DDBJ whole genome shotgun (WGS) entry which is preliminary data.</text>
</comment>
<accession>A0A2R6NL47</accession>
<gene>
    <name evidence="2" type="ORF">PHLCEN_2v11163</name>
</gene>
<name>A0A2R6NL47_9APHY</name>
<evidence type="ECO:0000313" key="3">
    <source>
        <dbReference type="Proteomes" id="UP000186601"/>
    </source>
</evidence>
<organism evidence="2 3">
    <name type="scientific">Hermanssonia centrifuga</name>
    <dbReference type="NCBI Taxonomy" id="98765"/>
    <lineage>
        <taxon>Eukaryota</taxon>
        <taxon>Fungi</taxon>
        <taxon>Dikarya</taxon>
        <taxon>Basidiomycota</taxon>
        <taxon>Agaricomycotina</taxon>
        <taxon>Agaricomycetes</taxon>
        <taxon>Polyporales</taxon>
        <taxon>Meruliaceae</taxon>
        <taxon>Hermanssonia</taxon>
    </lineage>
</organism>
<protein>
    <submittedName>
        <fullName evidence="2">Uncharacterized protein</fullName>
    </submittedName>
</protein>
<dbReference type="Proteomes" id="UP000186601">
    <property type="component" value="Unassembled WGS sequence"/>
</dbReference>
<dbReference type="AlphaFoldDB" id="A0A2R6NL47"/>
<evidence type="ECO:0000313" key="2">
    <source>
        <dbReference type="EMBL" id="PSR72978.1"/>
    </source>
</evidence>